<reference evidence="4 5" key="1">
    <citation type="submission" date="2023-07" db="EMBL/GenBank/DDBJ databases">
        <title>Sequencing the genomes of 1000 actinobacteria strains.</title>
        <authorList>
            <person name="Klenk H.-P."/>
        </authorList>
    </citation>
    <scope>NUCLEOTIDE SEQUENCE [LARGE SCALE GENOMIC DNA]</scope>
    <source>
        <strain evidence="4 5">DSM 44508</strain>
    </source>
</reference>
<dbReference type="EMBL" id="JAVDYF010000001">
    <property type="protein sequence ID" value="MDR7354912.1"/>
    <property type="molecule type" value="Genomic_DNA"/>
</dbReference>
<keyword evidence="4" id="KW-0067">ATP-binding</keyword>
<dbReference type="Proteomes" id="UP001183619">
    <property type="component" value="Unassembled WGS sequence"/>
</dbReference>
<evidence type="ECO:0000313" key="5">
    <source>
        <dbReference type="Proteomes" id="UP001183619"/>
    </source>
</evidence>
<comment type="similarity">
    <text evidence="1">Belongs to the ABC transporter superfamily.</text>
</comment>
<evidence type="ECO:0000256" key="1">
    <source>
        <dbReference type="ARBA" id="ARBA00005417"/>
    </source>
</evidence>
<dbReference type="GO" id="GO:0005524">
    <property type="term" value="F:ATP binding"/>
    <property type="evidence" value="ECO:0007669"/>
    <property type="project" value="UniProtKB-KW"/>
</dbReference>
<evidence type="ECO:0000313" key="4">
    <source>
        <dbReference type="EMBL" id="MDR7354912.1"/>
    </source>
</evidence>
<protein>
    <submittedName>
        <fullName evidence="4">ABC-2 type transport system ATP-binding protein</fullName>
    </submittedName>
</protein>
<dbReference type="Pfam" id="PF00005">
    <property type="entry name" value="ABC_tran"/>
    <property type="match status" value="1"/>
</dbReference>
<accession>A0ABU2B8H7</accession>
<dbReference type="Gene3D" id="3.40.50.300">
    <property type="entry name" value="P-loop containing nucleotide triphosphate hydrolases"/>
    <property type="match status" value="1"/>
</dbReference>
<dbReference type="PANTHER" id="PTHR43335:SF8">
    <property type="entry name" value="ABC TRANSPORTER, ATP-BINDING PROTEIN"/>
    <property type="match status" value="1"/>
</dbReference>
<feature type="domain" description="ABC transporter" evidence="3">
    <location>
        <begin position="20"/>
        <end position="96"/>
    </location>
</feature>
<organism evidence="4 5">
    <name type="scientific">Corynebacterium felinum</name>
    <dbReference type="NCBI Taxonomy" id="131318"/>
    <lineage>
        <taxon>Bacteria</taxon>
        <taxon>Bacillati</taxon>
        <taxon>Actinomycetota</taxon>
        <taxon>Actinomycetes</taxon>
        <taxon>Mycobacteriales</taxon>
        <taxon>Corynebacteriaceae</taxon>
        <taxon>Corynebacterium</taxon>
    </lineage>
</organism>
<dbReference type="InterPro" id="IPR027417">
    <property type="entry name" value="P-loop_NTPase"/>
</dbReference>
<keyword evidence="5" id="KW-1185">Reference proteome</keyword>
<evidence type="ECO:0000256" key="2">
    <source>
        <dbReference type="ARBA" id="ARBA00022448"/>
    </source>
</evidence>
<dbReference type="InterPro" id="IPR003439">
    <property type="entry name" value="ABC_transporter-like_ATP-bd"/>
</dbReference>
<dbReference type="RefSeq" id="WP_343898990.1">
    <property type="nucleotide sequence ID" value="NZ_BAAAJS010000047.1"/>
</dbReference>
<dbReference type="SUPFAM" id="SSF52540">
    <property type="entry name" value="P-loop containing nucleoside triphosphate hydrolases"/>
    <property type="match status" value="1"/>
</dbReference>
<proteinExistence type="inferred from homology"/>
<keyword evidence="4" id="KW-0547">Nucleotide-binding</keyword>
<name>A0ABU2B8H7_9CORY</name>
<gene>
    <name evidence="4" type="ORF">J2S37_001450</name>
</gene>
<sequence length="176" mass="19116">MELSEATRDEILPLMGIMIESPEFRAKSTASEVLELHIAMLDCTPEQSVTEILQKVGLEGSEKAQVSSFSLGMKQRLALARAMIHSPKLLILDEPNNGLDPTGVVDLRNLLERIAASGTAIIVASHVLTELERSAHTVAVLNHGSLSLKRDIGSVLEEYEGGLEAFYHHNIHGGVQ</sequence>
<keyword evidence="2" id="KW-0813">Transport</keyword>
<comment type="caution">
    <text evidence="4">The sequence shown here is derived from an EMBL/GenBank/DDBJ whole genome shotgun (WGS) entry which is preliminary data.</text>
</comment>
<evidence type="ECO:0000259" key="3">
    <source>
        <dbReference type="Pfam" id="PF00005"/>
    </source>
</evidence>
<dbReference type="PANTHER" id="PTHR43335">
    <property type="entry name" value="ABC TRANSPORTER, ATP-BINDING PROTEIN"/>
    <property type="match status" value="1"/>
</dbReference>